<accession>A0A0F8WLR2</accession>
<sequence length="158" mass="18741">MKLKTVLFLFGSLTILLTLIPLIAVDYWWIRMFDFPHMQLTVLTLLAIIAYLFCFDIKWAKDYLFMVMMLACFGFQLKKIIPYTALYRYDLLPAEKQEPKRQISLFTANVLQSNSKKHMVLEDIKKQNPDVVLLCETDKKWLKAVNPYMAKNYTYIHE</sequence>
<gene>
    <name evidence="2" type="ORF">LCGC14_3050630</name>
</gene>
<keyword evidence="1" id="KW-0472">Membrane</keyword>
<dbReference type="InterPro" id="IPR036691">
    <property type="entry name" value="Endo/exonu/phosph_ase_sf"/>
</dbReference>
<reference evidence="2" key="1">
    <citation type="journal article" date="2015" name="Nature">
        <title>Complex archaea that bridge the gap between prokaryotes and eukaryotes.</title>
        <authorList>
            <person name="Spang A."/>
            <person name="Saw J.H."/>
            <person name="Jorgensen S.L."/>
            <person name="Zaremba-Niedzwiedzka K."/>
            <person name="Martijn J."/>
            <person name="Lind A.E."/>
            <person name="van Eijk R."/>
            <person name="Schleper C."/>
            <person name="Guy L."/>
            <person name="Ettema T.J."/>
        </authorList>
    </citation>
    <scope>NUCLEOTIDE SEQUENCE</scope>
</reference>
<feature type="transmembrane region" description="Helical" evidence="1">
    <location>
        <begin position="63"/>
        <end position="81"/>
    </location>
</feature>
<name>A0A0F8WLR2_9ZZZZ</name>
<comment type="caution">
    <text evidence="2">The sequence shown here is derived from an EMBL/GenBank/DDBJ whole genome shotgun (WGS) entry which is preliminary data.</text>
</comment>
<keyword evidence="1" id="KW-1133">Transmembrane helix</keyword>
<feature type="non-terminal residue" evidence="2">
    <location>
        <position position="158"/>
    </location>
</feature>
<feature type="transmembrane region" description="Helical" evidence="1">
    <location>
        <begin position="7"/>
        <end position="30"/>
    </location>
</feature>
<dbReference type="AlphaFoldDB" id="A0A0F8WLR2"/>
<organism evidence="2">
    <name type="scientific">marine sediment metagenome</name>
    <dbReference type="NCBI Taxonomy" id="412755"/>
    <lineage>
        <taxon>unclassified sequences</taxon>
        <taxon>metagenomes</taxon>
        <taxon>ecological metagenomes</taxon>
    </lineage>
</organism>
<protein>
    <recommendedName>
        <fullName evidence="3">Endonuclease/exonuclease/phosphatase domain-containing protein</fullName>
    </recommendedName>
</protein>
<feature type="transmembrane region" description="Helical" evidence="1">
    <location>
        <begin position="36"/>
        <end position="54"/>
    </location>
</feature>
<keyword evidence="1" id="KW-0812">Transmembrane</keyword>
<evidence type="ECO:0000313" key="2">
    <source>
        <dbReference type="EMBL" id="KKK57822.1"/>
    </source>
</evidence>
<evidence type="ECO:0000256" key="1">
    <source>
        <dbReference type="SAM" id="Phobius"/>
    </source>
</evidence>
<dbReference type="EMBL" id="LAZR01064283">
    <property type="protein sequence ID" value="KKK57822.1"/>
    <property type="molecule type" value="Genomic_DNA"/>
</dbReference>
<dbReference type="SUPFAM" id="SSF56219">
    <property type="entry name" value="DNase I-like"/>
    <property type="match status" value="1"/>
</dbReference>
<evidence type="ECO:0008006" key="3">
    <source>
        <dbReference type="Google" id="ProtNLM"/>
    </source>
</evidence>
<proteinExistence type="predicted"/>